<name>A0A1U7LX03_NEOID</name>
<accession>A0A1U7LX03</accession>
<dbReference type="STRING" id="1198029.A0A1U7LX03"/>
<dbReference type="Pfam" id="PF00106">
    <property type="entry name" value="adh_short"/>
    <property type="match status" value="1"/>
</dbReference>
<dbReference type="PANTHER" id="PTHR43180:SF66">
    <property type="entry name" value="SHORT-CHAIN DEHYDROGENASE_REDUCTASE FAMILY PROTEIN"/>
    <property type="match status" value="1"/>
</dbReference>
<reference evidence="4 5" key="1">
    <citation type="submission" date="2016-04" db="EMBL/GenBank/DDBJ databases">
        <title>Evolutionary innovation and constraint leading to complex multicellularity in the Ascomycota.</title>
        <authorList>
            <person name="Cisse O."/>
            <person name="Nguyen A."/>
            <person name="Hewitt D.A."/>
            <person name="Jedd G."/>
            <person name="Stajich J.E."/>
        </authorList>
    </citation>
    <scope>NUCLEOTIDE SEQUENCE [LARGE SCALE GENOMIC DNA]</scope>
    <source>
        <strain evidence="4 5">DAH-3</strain>
    </source>
</reference>
<evidence type="ECO:0000313" key="4">
    <source>
        <dbReference type="EMBL" id="OLL27092.1"/>
    </source>
</evidence>
<dbReference type="OrthoDB" id="4131217at2759"/>
<dbReference type="SUPFAM" id="SSF51735">
    <property type="entry name" value="NAD(P)-binding Rossmann-fold domains"/>
    <property type="match status" value="1"/>
</dbReference>
<dbReference type="PRINTS" id="PR00081">
    <property type="entry name" value="GDHRDH"/>
</dbReference>
<gene>
    <name evidence="4" type="ORF">NEOLI_000805</name>
</gene>
<dbReference type="InterPro" id="IPR036291">
    <property type="entry name" value="NAD(P)-bd_dom_sf"/>
</dbReference>
<dbReference type="AlphaFoldDB" id="A0A1U7LX03"/>
<keyword evidence="3" id="KW-0560">Oxidoreductase</keyword>
<dbReference type="PANTHER" id="PTHR43180">
    <property type="entry name" value="3-OXOACYL-(ACYL-CARRIER-PROTEIN) REDUCTASE (AFU_ORTHOLOGUE AFUA_6G11210)"/>
    <property type="match status" value="1"/>
</dbReference>
<dbReference type="InterPro" id="IPR020904">
    <property type="entry name" value="Sc_DH/Rdtase_CS"/>
</dbReference>
<sequence length="295" mass="32303">MPPHNPDKRLGIIQKHLDPSQDKSHLHNTLLGKVAIITGCNSILGIGIATAHKYAQSCAKAIYICDFDDSNLAQHKSDLTKLYSNTDIIFRKFDAADEKAVKQLVKYECVLGLRFDCYRDVINTYKRLDIFFANAARIGNFFIPDITPEEFMETLRVNTLSAFLAIKHASPAMQVICSEKKDAGGSIIVTASVAGLRSGAGGPDYSASKAAVISLVQTGSWQLSGTRVRVNAICPGLIETGMTEAVFGTSPIPDEFDWERDGPEEGNRGKDWTVESDEAVWRSFRGCECGFVSCV</sequence>
<dbReference type="CDD" id="cd05233">
    <property type="entry name" value="SDR_c"/>
    <property type="match status" value="1"/>
</dbReference>
<dbReference type="GO" id="GO:0016491">
    <property type="term" value="F:oxidoreductase activity"/>
    <property type="evidence" value="ECO:0007669"/>
    <property type="project" value="UniProtKB-KW"/>
</dbReference>
<proteinExistence type="inferred from homology"/>
<dbReference type="EMBL" id="LXFE01000122">
    <property type="protein sequence ID" value="OLL27092.1"/>
    <property type="molecule type" value="Genomic_DNA"/>
</dbReference>
<keyword evidence="5" id="KW-1185">Reference proteome</keyword>
<evidence type="ECO:0000313" key="5">
    <source>
        <dbReference type="Proteomes" id="UP000186594"/>
    </source>
</evidence>
<comment type="similarity">
    <text evidence="1">Belongs to the short-chain dehydrogenases/reductases (SDR) family.</text>
</comment>
<evidence type="ECO:0000256" key="2">
    <source>
        <dbReference type="ARBA" id="ARBA00022857"/>
    </source>
</evidence>
<dbReference type="Proteomes" id="UP000186594">
    <property type="component" value="Unassembled WGS sequence"/>
</dbReference>
<organism evidence="4 5">
    <name type="scientific">Neolecta irregularis (strain DAH-3)</name>
    <dbReference type="NCBI Taxonomy" id="1198029"/>
    <lineage>
        <taxon>Eukaryota</taxon>
        <taxon>Fungi</taxon>
        <taxon>Dikarya</taxon>
        <taxon>Ascomycota</taxon>
        <taxon>Taphrinomycotina</taxon>
        <taxon>Neolectales</taxon>
        <taxon>Neolectaceae</taxon>
        <taxon>Neolecta</taxon>
    </lineage>
</organism>
<protein>
    <submittedName>
        <fullName evidence="4">3-oxoacyl-[acyl-carrier-protein] reductase</fullName>
    </submittedName>
</protein>
<evidence type="ECO:0000256" key="3">
    <source>
        <dbReference type="ARBA" id="ARBA00023002"/>
    </source>
</evidence>
<dbReference type="PROSITE" id="PS00061">
    <property type="entry name" value="ADH_SHORT"/>
    <property type="match status" value="1"/>
</dbReference>
<dbReference type="OMA" id="ENTTHMA"/>
<dbReference type="InterPro" id="IPR002347">
    <property type="entry name" value="SDR_fam"/>
</dbReference>
<dbReference type="Gene3D" id="3.40.50.720">
    <property type="entry name" value="NAD(P)-binding Rossmann-like Domain"/>
    <property type="match status" value="1"/>
</dbReference>
<comment type="caution">
    <text evidence="4">The sequence shown here is derived from an EMBL/GenBank/DDBJ whole genome shotgun (WGS) entry which is preliminary data.</text>
</comment>
<evidence type="ECO:0000256" key="1">
    <source>
        <dbReference type="ARBA" id="ARBA00006484"/>
    </source>
</evidence>
<keyword evidence="2" id="KW-0521">NADP</keyword>